<dbReference type="HOGENOM" id="CLU_037628_6_1_11"/>
<sequence length="402" mass="42279">MSNDASTPSDDITDPATDSSGTAGGGPEGIDGSTGQVVEQVDQVAESIQQDEGPTRGTLRDVADSLGISSAVALRALRGTDDIRPQMATRVREAAERLHFPLEELADEDSHHGVVAVLVNTMRNTWISDLVRAIRIELTATGRSAVVVPTRRRVPEYPVAADTEAIESLVRVGVDGFLMISDLADMDSVLEATGDRPFAGIGCSREFVGRFDTVRIDDEVGQGLLVDHLVGLGHTEIAHVGGVGAEVARERAEGFRKAMERHGLAETARVEPGDFTEQVGHTAGSMLLRGSKVPTAITCANDLTAIGVLSAAREAGYEVPEQLAVAGYGNTSLAASGIAQLTSVDPNSDRLGALAAQFLVDRVSGHEGPARDVAVAPSIVVRRSSSAGPRPAQERRKRISVD</sequence>
<keyword evidence="1" id="KW-0805">Transcription regulation</keyword>
<dbReference type="GO" id="GO:0003700">
    <property type="term" value="F:DNA-binding transcription factor activity"/>
    <property type="evidence" value="ECO:0007669"/>
    <property type="project" value="TreeGrafter"/>
</dbReference>
<keyword evidence="3" id="KW-0804">Transcription</keyword>
<evidence type="ECO:0000256" key="3">
    <source>
        <dbReference type="ARBA" id="ARBA00023163"/>
    </source>
</evidence>
<dbReference type="SUPFAM" id="SSF47413">
    <property type="entry name" value="lambda repressor-like DNA-binding domains"/>
    <property type="match status" value="1"/>
</dbReference>
<proteinExistence type="predicted"/>
<comment type="caution">
    <text evidence="6">The sequence shown here is derived from an EMBL/GenBank/DDBJ whole genome shotgun (WGS) entry which is preliminary data.</text>
</comment>
<dbReference type="InterPro" id="IPR000843">
    <property type="entry name" value="HTH_LacI"/>
</dbReference>
<evidence type="ECO:0000256" key="2">
    <source>
        <dbReference type="ARBA" id="ARBA00023125"/>
    </source>
</evidence>
<dbReference type="Gene3D" id="1.10.260.40">
    <property type="entry name" value="lambda repressor-like DNA-binding domains"/>
    <property type="match status" value="1"/>
</dbReference>
<dbReference type="AlphaFoldDB" id="A0A022KV84"/>
<keyword evidence="7" id="KW-1185">Reference proteome</keyword>
<organism evidence="6 7">
    <name type="scientific">Brachybacterium muris UCD-AY4</name>
    <dbReference type="NCBI Taxonomy" id="1249481"/>
    <lineage>
        <taxon>Bacteria</taxon>
        <taxon>Bacillati</taxon>
        <taxon>Actinomycetota</taxon>
        <taxon>Actinomycetes</taxon>
        <taxon>Micrococcales</taxon>
        <taxon>Dermabacteraceae</taxon>
        <taxon>Brachybacterium</taxon>
    </lineage>
</organism>
<dbReference type="SUPFAM" id="SSF53822">
    <property type="entry name" value="Periplasmic binding protein-like I"/>
    <property type="match status" value="1"/>
</dbReference>
<feature type="compositionally biased region" description="Polar residues" evidence="4">
    <location>
        <begin position="1"/>
        <end position="21"/>
    </location>
</feature>
<name>A0A022KV84_9MICO</name>
<feature type="domain" description="HTH lacI-type" evidence="5">
    <location>
        <begin position="56"/>
        <end position="124"/>
    </location>
</feature>
<evidence type="ECO:0000313" key="7">
    <source>
        <dbReference type="Proteomes" id="UP000019754"/>
    </source>
</evidence>
<feature type="region of interest" description="Disordered" evidence="4">
    <location>
        <begin position="1"/>
        <end position="58"/>
    </location>
</feature>
<feature type="region of interest" description="Disordered" evidence="4">
    <location>
        <begin position="382"/>
        <end position="402"/>
    </location>
</feature>
<dbReference type="Proteomes" id="UP000019754">
    <property type="component" value="Unassembled WGS sequence"/>
</dbReference>
<dbReference type="STRING" id="1249481.D641_0105910"/>
<accession>A0A022KV84</accession>
<dbReference type="OrthoDB" id="3467214at2"/>
<evidence type="ECO:0000259" key="5">
    <source>
        <dbReference type="SMART" id="SM00354"/>
    </source>
</evidence>
<gene>
    <name evidence="6" type="ORF">D641_0105910</name>
</gene>
<evidence type="ECO:0000256" key="4">
    <source>
        <dbReference type="SAM" id="MobiDB-lite"/>
    </source>
</evidence>
<dbReference type="InterPro" id="IPR010982">
    <property type="entry name" value="Lambda_DNA-bd_dom_sf"/>
</dbReference>
<evidence type="ECO:0000313" key="6">
    <source>
        <dbReference type="EMBL" id="EYT49892.1"/>
    </source>
</evidence>
<dbReference type="Pfam" id="PF13377">
    <property type="entry name" value="Peripla_BP_3"/>
    <property type="match status" value="1"/>
</dbReference>
<dbReference type="CDD" id="cd01392">
    <property type="entry name" value="HTH_LacI"/>
    <property type="match status" value="1"/>
</dbReference>
<dbReference type="PANTHER" id="PTHR30146:SF109">
    <property type="entry name" value="HTH-TYPE TRANSCRIPTIONAL REGULATOR GALS"/>
    <property type="match status" value="1"/>
</dbReference>
<dbReference type="InterPro" id="IPR028082">
    <property type="entry name" value="Peripla_BP_I"/>
</dbReference>
<protein>
    <submittedName>
        <fullName evidence="6">Transcriptional regulator</fullName>
    </submittedName>
</protein>
<dbReference type="Gene3D" id="3.40.50.2300">
    <property type="match status" value="2"/>
</dbReference>
<dbReference type="InterPro" id="IPR046335">
    <property type="entry name" value="LacI/GalR-like_sensor"/>
</dbReference>
<keyword evidence="2" id="KW-0238">DNA-binding</keyword>
<dbReference type="PANTHER" id="PTHR30146">
    <property type="entry name" value="LACI-RELATED TRANSCRIPTIONAL REPRESSOR"/>
    <property type="match status" value="1"/>
</dbReference>
<evidence type="ECO:0000256" key="1">
    <source>
        <dbReference type="ARBA" id="ARBA00023015"/>
    </source>
</evidence>
<reference evidence="6 7" key="1">
    <citation type="journal article" date="2013" name="Genome Announc.">
        <title>Draft genome sequence of an Actinobacterium, Brachybacterium muris strain UCD-AY4.</title>
        <authorList>
            <person name="Lo J.R."/>
            <person name="Lang J.M."/>
            <person name="Darling A.E."/>
            <person name="Eisen J.A."/>
            <person name="Coil D.A."/>
        </authorList>
    </citation>
    <scope>NUCLEOTIDE SEQUENCE [LARGE SCALE GENOMIC DNA]</scope>
    <source>
        <strain evidence="6 7">UCD-AY4</strain>
    </source>
</reference>
<dbReference type="SMART" id="SM00354">
    <property type="entry name" value="HTH_LACI"/>
    <property type="match status" value="1"/>
</dbReference>
<dbReference type="CDD" id="cd06267">
    <property type="entry name" value="PBP1_LacI_sugar_binding-like"/>
    <property type="match status" value="1"/>
</dbReference>
<dbReference type="RefSeq" id="WP_017822886.1">
    <property type="nucleotide sequence ID" value="NZ_AORC01000006.1"/>
</dbReference>
<dbReference type="EMBL" id="AORC01000006">
    <property type="protein sequence ID" value="EYT49892.1"/>
    <property type="molecule type" value="Genomic_DNA"/>
</dbReference>
<dbReference type="GO" id="GO:0000976">
    <property type="term" value="F:transcription cis-regulatory region binding"/>
    <property type="evidence" value="ECO:0007669"/>
    <property type="project" value="TreeGrafter"/>
</dbReference>